<sequence>MRFTDMTPTSSLLIDRHDGEQVVRPPRRWDAIGALLQRVYAVHRAIPDPIARLLPRMETKPDAERISGRR</sequence>
<keyword evidence="2" id="KW-1185">Reference proteome</keyword>
<gene>
    <name evidence="1" type="ORF">SAMN04488241_10177</name>
</gene>
<dbReference type="AlphaFoldDB" id="A0A1I5PKP1"/>
<dbReference type="EMBL" id="FOXP01000001">
    <property type="protein sequence ID" value="SFP34589.1"/>
    <property type="molecule type" value="Genomic_DNA"/>
</dbReference>
<organism evidence="1 2">
    <name type="scientific">Sphingomonas rubra</name>
    <dbReference type="NCBI Taxonomy" id="634430"/>
    <lineage>
        <taxon>Bacteria</taxon>
        <taxon>Pseudomonadati</taxon>
        <taxon>Pseudomonadota</taxon>
        <taxon>Alphaproteobacteria</taxon>
        <taxon>Sphingomonadales</taxon>
        <taxon>Sphingomonadaceae</taxon>
        <taxon>Sphingomonas</taxon>
    </lineage>
</organism>
<dbReference type="STRING" id="634430.SAMN04488241_10177"/>
<dbReference type="RefSeq" id="WP_093329906.1">
    <property type="nucleotide sequence ID" value="NZ_FOXP01000001.1"/>
</dbReference>
<dbReference type="Proteomes" id="UP000199586">
    <property type="component" value="Unassembled WGS sequence"/>
</dbReference>
<name>A0A1I5PKP1_9SPHN</name>
<reference evidence="1 2" key="1">
    <citation type="submission" date="2016-10" db="EMBL/GenBank/DDBJ databases">
        <authorList>
            <person name="de Groot N.N."/>
        </authorList>
    </citation>
    <scope>NUCLEOTIDE SEQUENCE [LARGE SCALE GENOMIC DNA]</scope>
    <source>
        <strain evidence="1 2">CGMCC 1.9113</strain>
    </source>
</reference>
<proteinExistence type="predicted"/>
<evidence type="ECO:0000313" key="2">
    <source>
        <dbReference type="Proteomes" id="UP000199586"/>
    </source>
</evidence>
<accession>A0A1I5PKP1</accession>
<evidence type="ECO:0000313" key="1">
    <source>
        <dbReference type="EMBL" id="SFP34589.1"/>
    </source>
</evidence>
<protein>
    <submittedName>
        <fullName evidence="1">Uncharacterized protein</fullName>
    </submittedName>
</protein>